<dbReference type="SFLD" id="SFLDS00001">
    <property type="entry name" value="Enolase"/>
    <property type="match status" value="1"/>
</dbReference>
<dbReference type="GO" id="GO:0016052">
    <property type="term" value="P:carbohydrate catabolic process"/>
    <property type="evidence" value="ECO:0007669"/>
    <property type="project" value="TreeGrafter"/>
</dbReference>
<proteinExistence type="predicted"/>
<dbReference type="SMART" id="SM00922">
    <property type="entry name" value="MR_MLE"/>
    <property type="match status" value="1"/>
</dbReference>
<keyword evidence="2" id="KW-0479">Metal-binding</keyword>
<dbReference type="InterPro" id="IPR013341">
    <property type="entry name" value="Mandelate_racemase_N_dom"/>
</dbReference>
<dbReference type="InterPro" id="IPR018110">
    <property type="entry name" value="Mandel_Rmase/mucon_lact_enz_CS"/>
</dbReference>
<dbReference type="PROSITE" id="PS00908">
    <property type="entry name" value="MR_MLE_1"/>
    <property type="match status" value="1"/>
</dbReference>
<gene>
    <name evidence="5" type="ORF">METZ01_LOCUS328710</name>
</gene>
<evidence type="ECO:0000259" key="4">
    <source>
        <dbReference type="SMART" id="SM00922"/>
    </source>
</evidence>
<evidence type="ECO:0000256" key="2">
    <source>
        <dbReference type="ARBA" id="ARBA00022723"/>
    </source>
</evidence>
<dbReference type="GO" id="GO:0000287">
    <property type="term" value="F:magnesium ion binding"/>
    <property type="evidence" value="ECO:0007669"/>
    <property type="project" value="TreeGrafter"/>
</dbReference>
<dbReference type="Pfam" id="PF02746">
    <property type="entry name" value="MR_MLE_N"/>
    <property type="match status" value="1"/>
</dbReference>
<reference evidence="5" key="1">
    <citation type="submission" date="2018-05" db="EMBL/GenBank/DDBJ databases">
        <authorList>
            <person name="Lanie J.A."/>
            <person name="Ng W.-L."/>
            <person name="Kazmierczak K.M."/>
            <person name="Andrzejewski T.M."/>
            <person name="Davidsen T.M."/>
            <person name="Wayne K.J."/>
            <person name="Tettelin H."/>
            <person name="Glass J.I."/>
            <person name="Rusch D."/>
            <person name="Podicherti R."/>
            <person name="Tsui H.-C.T."/>
            <person name="Winkler M.E."/>
        </authorList>
    </citation>
    <scope>NUCLEOTIDE SEQUENCE</scope>
</reference>
<dbReference type="PANTHER" id="PTHR13794">
    <property type="entry name" value="ENOLASE SUPERFAMILY, MANDELATE RACEMASE"/>
    <property type="match status" value="1"/>
</dbReference>
<comment type="cofactor">
    <cofactor evidence="1">
        <name>Mg(2+)</name>
        <dbReference type="ChEBI" id="CHEBI:18420"/>
    </cofactor>
</comment>
<dbReference type="Pfam" id="PF13378">
    <property type="entry name" value="MR_MLE_C"/>
    <property type="match status" value="1"/>
</dbReference>
<evidence type="ECO:0000313" key="5">
    <source>
        <dbReference type="EMBL" id="SVC75856.1"/>
    </source>
</evidence>
<dbReference type="Gene3D" id="3.20.20.120">
    <property type="entry name" value="Enolase-like C-terminal domain"/>
    <property type="match status" value="1"/>
</dbReference>
<dbReference type="InterPro" id="IPR013342">
    <property type="entry name" value="Mandelate_racemase_C"/>
</dbReference>
<dbReference type="InterPro" id="IPR036849">
    <property type="entry name" value="Enolase-like_C_sf"/>
</dbReference>
<dbReference type="SUPFAM" id="SSF51604">
    <property type="entry name" value="Enolase C-terminal domain-like"/>
    <property type="match status" value="1"/>
</dbReference>
<keyword evidence="3" id="KW-0460">Magnesium</keyword>
<organism evidence="5">
    <name type="scientific">marine metagenome</name>
    <dbReference type="NCBI Taxonomy" id="408172"/>
    <lineage>
        <taxon>unclassified sequences</taxon>
        <taxon>metagenomes</taxon>
        <taxon>ecological metagenomes</taxon>
    </lineage>
</organism>
<sequence length="316" mass="35307">MKITNVEVFRLELPAGASPTPHRPSWSDSAEVANPLSGYPRFKAHRDLWYPKGLNMVWCRVTLADGTYGLGATYFGWATAGIIRAHLGPNLAGEDLGDVTRLNRMLWSMTNLYGATGLASYAVSALDLALWDAKGKLLGQPVMDLLGGAKRDRLFCYATGNDVDWNQELGFQAFKLACPHGPADDEAGLRRNEALVAETRDLIGPDAPLMLDCWMAFDVDYTVRLAERLAPYRLHWIEECLLPDDLHGHRELRRAMPHQTYATGEHWTTIAPFAWALDHDLADVYQPDILWCGGLTVCMEIVRLAHERGKQVILHN</sequence>
<accession>A0A382PRJ1</accession>
<name>A0A382PRJ1_9ZZZZ</name>
<dbReference type="CDD" id="cd03316">
    <property type="entry name" value="MR_like"/>
    <property type="match status" value="1"/>
</dbReference>
<dbReference type="InterPro" id="IPR046945">
    <property type="entry name" value="RHMD-like"/>
</dbReference>
<dbReference type="SUPFAM" id="SSF54826">
    <property type="entry name" value="Enolase N-terminal domain-like"/>
    <property type="match status" value="1"/>
</dbReference>
<dbReference type="InterPro" id="IPR029017">
    <property type="entry name" value="Enolase-like_N"/>
</dbReference>
<dbReference type="InterPro" id="IPR029065">
    <property type="entry name" value="Enolase_C-like"/>
</dbReference>
<feature type="domain" description="Mandelate racemase/muconate lactonizing enzyme C-terminal" evidence="4">
    <location>
        <begin position="160"/>
        <end position="259"/>
    </location>
</feature>
<dbReference type="EMBL" id="UINC01109199">
    <property type="protein sequence ID" value="SVC75856.1"/>
    <property type="molecule type" value="Genomic_DNA"/>
</dbReference>
<dbReference type="PANTHER" id="PTHR13794:SF58">
    <property type="entry name" value="MITOCHONDRIAL ENOLASE SUPERFAMILY MEMBER 1"/>
    <property type="match status" value="1"/>
</dbReference>
<feature type="non-terminal residue" evidence="5">
    <location>
        <position position="316"/>
    </location>
</feature>
<dbReference type="Gene3D" id="3.30.390.10">
    <property type="entry name" value="Enolase-like, N-terminal domain"/>
    <property type="match status" value="1"/>
</dbReference>
<evidence type="ECO:0000256" key="3">
    <source>
        <dbReference type="ARBA" id="ARBA00022842"/>
    </source>
</evidence>
<dbReference type="AlphaFoldDB" id="A0A382PRJ1"/>
<protein>
    <recommendedName>
        <fullName evidence="4">Mandelate racemase/muconate lactonizing enzyme C-terminal domain-containing protein</fullName>
    </recommendedName>
</protein>
<evidence type="ECO:0000256" key="1">
    <source>
        <dbReference type="ARBA" id="ARBA00001946"/>
    </source>
</evidence>
<dbReference type="GO" id="GO:0009063">
    <property type="term" value="P:amino acid catabolic process"/>
    <property type="evidence" value="ECO:0007669"/>
    <property type="project" value="InterPro"/>
</dbReference>
<dbReference type="GO" id="GO:0016836">
    <property type="term" value="F:hydro-lyase activity"/>
    <property type="evidence" value="ECO:0007669"/>
    <property type="project" value="TreeGrafter"/>
</dbReference>